<sequence length="519" mass="56182">MVSWSNKSSHHQSRSASFSADAGLALVVLALLFASELAGSPLFSDNSAQFSSFKSAGSYTSPLSRCKVEQVIVLERNGANAPDAQLAASLQASLAKVIGKANYTSSAMDFLGKYQYTLGSNGALYSAGAAQSKEAGVQFRKRYCRDGALLNSQCGDHWIRTTDSPALLESAKNWGAGLMQGSGGSVNSPRVISEGLHFNNTLAPQCPNLVSSVPTAQQQWRDVWSPAVIQRSQTGGSNYGLNGTVSECGIRITRARCRSPTVLTRATGIGQDIINFAYMCALESFANGSTSPFCSFFLDSDWPHIEYDGDLGKYYDHSYGARLVQSLGTSWSLELLARLTGNRGYVLKETTLVNKTTDSSPENFPLDRPLYADFASDDQMLAVMSLLNLFLDSALSTTLPCPMRSFITSKMVPFAGRIVFERLSCTGNGFWASIKQTIGASSGAFVRVVVNDEVIDIRHICHEDAVLENGTMCSLESFTAGVDIVQYEKMSRFAQCGFVAADKYTGSHRASKAQIYRNR</sequence>
<evidence type="ECO:0000256" key="2">
    <source>
        <dbReference type="ARBA" id="ARBA00023180"/>
    </source>
</evidence>
<dbReference type="Pfam" id="PF00328">
    <property type="entry name" value="His_Phos_2"/>
    <property type="match status" value="1"/>
</dbReference>
<dbReference type="InterPro" id="IPR000560">
    <property type="entry name" value="His_Pase_clade-2"/>
</dbReference>
<dbReference type="Gene3D" id="3.40.50.1240">
    <property type="entry name" value="Phosphoglycerate mutase-like"/>
    <property type="match status" value="1"/>
</dbReference>
<gene>
    <name evidence="4" type="ORF">BZ3500_MVSOF-1268-A1-R1_CHR8-2G10271</name>
</gene>
<keyword evidence="5" id="KW-1185">Reference proteome</keyword>
<dbReference type="PANTHER" id="PTHR20963">
    <property type="entry name" value="MULTIPLE INOSITOL POLYPHOSPHATE PHOSPHATASE-RELATED"/>
    <property type="match status" value="1"/>
</dbReference>
<dbReference type="EMBL" id="FMWP01000088">
    <property type="protein sequence ID" value="SCZ96532.1"/>
    <property type="molecule type" value="Genomic_DNA"/>
</dbReference>
<dbReference type="AlphaFoldDB" id="A0A2X0KRP2"/>
<name>A0A2X0KRP2_9BASI</name>
<evidence type="ECO:0000256" key="3">
    <source>
        <dbReference type="PIRSR" id="PIRSR000894-2"/>
    </source>
</evidence>
<keyword evidence="1" id="KW-0378">Hydrolase</keyword>
<dbReference type="GO" id="GO:0003993">
    <property type="term" value="F:acid phosphatase activity"/>
    <property type="evidence" value="ECO:0007669"/>
    <property type="project" value="TreeGrafter"/>
</dbReference>
<dbReference type="InterPro" id="IPR016274">
    <property type="entry name" value="Histidine_acid_Pase_euk"/>
</dbReference>
<proteinExistence type="predicted"/>
<feature type="disulfide bond" evidence="3">
    <location>
        <begin position="66"/>
        <end position="425"/>
    </location>
</feature>
<feature type="disulfide bond" evidence="3">
    <location>
        <begin position="280"/>
        <end position="294"/>
    </location>
</feature>
<evidence type="ECO:0000313" key="5">
    <source>
        <dbReference type="Proteomes" id="UP000249723"/>
    </source>
</evidence>
<dbReference type="Proteomes" id="UP000249723">
    <property type="component" value="Unassembled WGS sequence"/>
</dbReference>
<feature type="disulfide bond" evidence="3">
    <location>
        <begin position="461"/>
        <end position="473"/>
    </location>
</feature>
<reference evidence="5" key="1">
    <citation type="submission" date="2016-10" db="EMBL/GenBank/DDBJ databases">
        <authorList>
            <person name="Jeantristanb JTB J.-T."/>
            <person name="Ricardo R."/>
        </authorList>
    </citation>
    <scope>NUCLEOTIDE SEQUENCE [LARGE SCALE GENOMIC DNA]</scope>
</reference>
<dbReference type="InterPro" id="IPR029033">
    <property type="entry name" value="His_PPase_superfam"/>
</dbReference>
<protein>
    <submittedName>
        <fullName evidence="4">BZ3500_MvSof-1268-A1-R1_Chr8-2g10271 protein</fullName>
    </submittedName>
</protein>
<evidence type="ECO:0000313" key="4">
    <source>
        <dbReference type="EMBL" id="SCZ96532.1"/>
    </source>
</evidence>
<organism evidence="4 5">
    <name type="scientific">Microbotryum saponariae</name>
    <dbReference type="NCBI Taxonomy" id="289078"/>
    <lineage>
        <taxon>Eukaryota</taxon>
        <taxon>Fungi</taxon>
        <taxon>Dikarya</taxon>
        <taxon>Basidiomycota</taxon>
        <taxon>Pucciniomycotina</taxon>
        <taxon>Microbotryomycetes</taxon>
        <taxon>Microbotryales</taxon>
        <taxon>Microbotryaceae</taxon>
        <taxon>Microbotryum</taxon>
    </lineage>
</organism>
<accession>A0A2X0KRP2</accession>
<keyword evidence="3" id="KW-1015">Disulfide bond</keyword>
<dbReference type="PANTHER" id="PTHR20963:SF18">
    <property type="entry name" value="ACID PHOSPHATASE PHO11-RELATED"/>
    <property type="match status" value="1"/>
</dbReference>
<dbReference type="CDD" id="cd07061">
    <property type="entry name" value="HP_HAP_like"/>
    <property type="match status" value="1"/>
</dbReference>
<dbReference type="SUPFAM" id="SSF53254">
    <property type="entry name" value="Phosphoglycerate mutase-like"/>
    <property type="match status" value="1"/>
</dbReference>
<keyword evidence="2" id="KW-0325">Glycoprotein</keyword>
<dbReference type="OrthoDB" id="6509975at2759"/>
<dbReference type="PIRSF" id="PIRSF000894">
    <property type="entry name" value="Acid_phosphatase"/>
    <property type="match status" value="1"/>
</dbReference>
<evidence type="ECO:0000256" key="1">
    <source>
        <dbReference type="ARBA" id="ARBA00022801"/>
    </source>
</evidence>